<evidence type="ECO:0000256" key="4">
    <source>
        <dbReference type="SAM" id="SignalP"/>
    </source>
</evidence>
<protein>
    <recommendedName>
        <fullName evidence="7">TRAP transporter substrate-binding protein DctP</fullName>
    </recommendedName>
</protein>
<accession>A0A930VBQ0</accession>
<keyword evidence="3 4" id="KW-0732">Signal</keyword>
<comment type="similarity">
    <text evidence="1">Belongs to the bacterial solute-binding protein 7 family.</text>
</comment>
<proteinExistence type="inferred from homology"/>
<dbReference type="InterPro" id="IPR018389">
    <property type="entry name" value="DctP_fam"/>
</dbReference>
<dbReference type="RefSeq" id="WP_194705855.1">
    <property type="nucleotide sequence ID" value="NZ_JADKPN010000002.1"/>
</dbReference>
<dbReference type="PANTHER" id="PTHR33376">
    <property type="match status" value="1"/>
</dbReference>
<dbReference type="GO" id="GO:0055085">
    <property type="term" value="P:transmembrane transport"/>
    <property type="evidence" value="ECO:0007669"/>
    <property type="project" value="InterPro"/>
</dbReference>
<name>A0A930VBQ0_9ACTN</name>
<dbReference type="PROSITE" id="PS51257">
    <property type="entry name" value="PROKAR_LIPOPROTEIN"/>
    <property type="match status" value="1"/>
</dbReference>
<evidence type="ECO:0000256" key="3">
    <source>
        <dbReference type="ARBA" id="ARBA00022729"/>
    </source>
</evidence>
<organism evidence="5 6">
    <name type="scientific">Nocardioides islandensis</name>
    <dbReference type="NCBI Taxonomy" id="433663"/>
    <lineage>
        <taxon>Bacteria</taxon>
        <taxon>Bacillati</taxon>
        <taxon>Actinomycetota</taxon>
        <taxon>Actinomycetes</taxon>
        <taxon>Propionibacteriales</taxon>
        <taxon>Nocardioidaceae</taxon>
        <taxon>Nocardioides</taxon>
    </lineage>
</organism>
<dbReference type="PANTHER" id="PTHR33376:SF7">
    <property type="entry name" value="C4-DICARBOXYLATE-BINDING PROTEIN DCTB"/>
    <property type="match status" value="1"/>
</dbReference>
<dbReference type="Pfam" id="PF03480">
    <property type="entry name" value="DctP"/>
    <property type="match status" value="1"/>
</dbReference>
<feature type="chain" id="PRO_5039256940" description="TRAP transporter substrate-binding protein DctP" evidence="4">
    <location>
        <begin position="21"/>
        <end position="495"/>
    </location>
</feature>
<dbReference type="AlphaFoldDB" id="A0A930VBQ0"/>
<keyword evidence="2" id="KW-0813">Transport</keyword>
<evidence type="ECO:0000313" key="6">
    <source>
        <dbReference type="Proteomes" id="UP000640489"/>
    </source>
</evidence>
<dbReference type="Proteomes" id="UP000640489">
    <property type="component" value="Unassembled WGS sequence"/>
</dbReference>
<evidence type="ECO:0000256" key="2">
    <source>
        <dbReference type="ARBA" id="ARBA00022448"/>
    </source>
</evidence>
<feature type="signal peptide" evidence="4">
    <location>
        <begin position="1"/>
        <end position="20"/>
    </location>
</feature>
<evidence type="ECO:0000256" key="1">
    <source>
        <dbReference type="ARBA" id="ARBA00009023"/>
    </source>
</evidence>
<evidence type="ECO:0008006" key="7">
    <source>
        <dbReference type="Google" id="ProtNLM"/>
    </source>
</evidence>
<dbReference type="InterPro" id="IPR038404">
    <property type="entry name" value="TRAP_DctP_sf"/>
</dbReference>
<dbReference type="Gene3D" id="3.40.190.170">
    <property type="entry name" value="Bacterial extracellular solute-binding protein, family 7"/>
    <property type="match status" value="1"/>
</dbReference>
<gene>
    <name evidence="5" type="ORF">ISU07_05865</name>
</gene>
<sequence length="495" mass="51233">MKVHPPLSAALGAVSLLALTACGTAPPPPAKDGGSARPLDVVAVAYTTNSLTGETLAQLGTDLAEASGGAISIEEGPPVDAGAQDGSSDVIGMVRDGDADLGIVASRTFDLEGATSLQALNAPLVFESPGQVATFLADPVTDRMLGGLERAGVVGLALAYDQMRQPLGFRGPLTPTNLDGKRVLVRPSKASAMAFAVLGAIADPRNGDDAANAISRGDVAGAETSVDRPSGPQGESHAHVSTITANVQLSAKANVVIVNPDWWHGLTAGQQDAVREAATATRDWSTTQTVALAGAARDFCEQHFGDVAVADAAELAAWRRAVEPVVRDLAAGDPVTAAALDRIEEIVRAEPSTDVPSPCSMLPADDLPSVRPEGDQSVVAGQWRLLVSPEDFAAAGASPQDVANNQGVWTFTFAGDGSYSYVEPRGRSCGGTFAVAGDRMSLFEDTSVGDCDGHWEVVFHREGDQMTWTPTPEWLATYPPTTGFLAHPLELIASP</sequence>
<comment type="caution">
    <text evidence="5">The sequence shown here is derived from an EMBL/GenBank/DDBJ whole genome shotgun (WGS) entry which is preliminary data.</text>
</comment>
<reference evidence="5" key="1">
    <citation type="submission" date="2020-11" db="EMBL/GenBank/DDBJ databases">
        <title>Nocardioides sp. nov., isolated from Soil of Cynanchum wilfordii Hemsley rhizosphere.</title>
        <authorList>
            <person name="Lee J.-S."/>
            <person name="Suh M.K."/>
            <person name="Kim J.-S."/>
        </authorList>
    </citation>
    <scope>NUCLEOTIDE SEQUENCE</scope>
    <source>
        <strain evidence="5">KCTC 19275</strain>
    </source>
</reference>
<keyword evidence="6" id="KW-1185">Reference proteome</keyword>
<evidence type="ECO:0000313" key="5">
    <source>
        <dbReference type="EMBL" id="MBF4762646.1"/>
    </source>
</evidence>
<dbReference type="EMBL" id="JADKPN010000002">
    <property type="protein sequence ID" value="MBF4762646.1"/>
    <property type="molecule type" value="Genomic_DNA"/>
</dbReference>